<gene>
    <name evidence="2" type="ORF">KS419_13900</name>
</gene>
<evidence type="ECO:0000259" key="1">
    <source>
        <dbReference type="Pfam" id="PF01156"/>
    </source>
</evidence>
<organism evidence="2 3">
    <name type="scientific">Evansella tamaricis</name>
    <dbReference type="NCBI Taxonomy" id="2069301"/>
    <lineage>
        <taxon>Bacteria</taxon>
        <taxon>Bacillati</taxon>
        <taxon>Bacillota</taxon>
        <taxon>Bacilli</taxon>
        <taxon>Bacillales</taxon>
        <taxon>Bacillaceae</taxon>
        <taxon>Evansella</taxon>
    </lineage>
</organism>
<reference evidence="2 3" key="1">
    <citation type="submission" date="2021-06" db="EMBL/GenBank/DDBJ databases">
        <title>Bacillus sp. RD4P76, an endophyte from a halophyte.</title>
        <authorList>
            <person name="Sun J.-Q."/>
        </authorList>
    </citation>
    <scope>NUCLEOTIDE SEQUENCE [LARGE SCALE GENOMIC DNA]</scope>
    <source>
        <strain evidence="2 3">CGMCC 1.15917</strain>
    </source>
</reference>
<dbReference type="Proteomes" id="UP000784880">
    <property type="component" value="Unassembled WGS sequence"/>
</dbReference>
<feature type="domain" description="Inosine/uridine-preferring nucleoside hydrolase" evidence="1">
    <location>
        <begin position="4"/>
        <end position="300"/>
    </location>
</feature>
<dbReference type="InterPro" id="IPR001910">
    <property type="entry name" value="Inosine/uridine_hydrolase_dom"/>
</dbReference>
<keyword evidence="3" id="KW-1185">Reference proteome</keyword>
<sequence length="308" mass="33619">MKKVILDVDTGIDDALAIAYAINSHKLDVVGITTSFGNVSVKEATRNTLQVLEIMNKTEIPVSMGEEKPMARGHLKGKATHVHGENGLGNVDLPLPMSKPIHTHAVDFMIEKSLEFSNELTVIAVGALTNLALAIKKDPTLVERVEKVVVMGGAVTVPGNVVPHAEANIYTDPEAADFVFQSGVPLTLVGLDVTLQTLLTKDDVKKWTELNTPFTNFLGDICQFYMDFYMNENGLEGYGLHDPLAVGAVIDPSFLTTKSMPIYVDLSNDLIGKTVEDQEPNSNRPNIDVCLEVNAEKFKEHFINTLCL</sequence>
<dbReference type="InterPro" id="IPR023186">
    <property type="entry name" value="IUNH"/>
</dbReference>
<dbReference type="GO" id="GO:0016787">
    <property type="term" value="F:hydrolase activity"/>
    <property type="evidence" value="ECO:0007669"/>
    <property type="project" value="UniProtKB-KW"/>
</dbReference>
<protein>
    <submittedName>
        <fullName evidence="2">Nucleoside hydrolase</fullName>
    </submittedName>
</protein>
<dbReference type="CDD" id="cd02650">
    <property type="entry name" value="nuc_hydro_CaPnhB"/>
    <property type="match status" value="1"/>
</dbReference>
<comment type="caution">
    <text evidence="2">The sequence shown here is derived from an EMBL/GenBank/DDBJ whole genome shotgun (WGS) entry which is preliminary data.</text>
</comment>
<accession>A0ABS6JGL6</accession>
<dbReference type="PANTHER" id="PTHR12304">
    <property type="entry name" value="INOSINE-URIDINE PREFERRING NUCLEOSIDE HYDROLASE"/>
    <property type="match status" value="1"/>
</dbReference>
<evidence type="ECO:0000313" key="2">
    <source>
        <dbReference type="EMBL" id="MBU9712819.1"/>
    </source>
</evidence>
<proteinExistence type="predicted"/>
<dbReference type="RefSeq" id="WP_217066996.1">
    <property type="nucleotide sequence ID" value="NZ_JAHQCS010000111.1"/>
</dbReference>
<keyword evidence="2" id="KW-0378">Hydrolase</keyword>
<evidence type="ECO:0000313" key="3">
    <source>
        <dbReference type="Proteomes" id="UP000784880"/>
    </source>
</evidence>
<dbReference type="EMBL" id="JAHQCS010000111">
    <property type="protein sequence ID" value="MBU9712819.1"/>
    <property type="molecule type" value="Genomic_DNA"/>
</dbReference>
<name>A0ABS6JGL6_9BACI</name>
<dbReference type="PANTHER" id="PTHR12304:SF4">
    <property type="entry name" value="URIDINE NUCLEOSIDASE"/>
    <property type="match status" value="1"/>
</dbReference>
<dbReference type="Pfam" id="PF01156">
    <property type="entry name" value="IU_nuc_hydro"/>
    <property type="match status" value="1"/>
</dbReference>